<evidence type="ECO:0000259" key="2">
    <source>
        <dbReference type="PROSITE" id="PS50206"/>
    </source>
</evidence>
<dbReference type="Gene3D" id="3.40.250.10">
    <property type="entry name" value="Rhodanese-like domain"/>
    <property type="match status" value="1"/>
</dbReference>
<name>A0AB34JTK9_PRYPA</name>
<keyword evidence="1" id="KW-1133">Transmembrane helix</keyword>
<evidence type="ECO:0000313" key="4">
    <source>
        <dbReference type="Proteomes" id="UP001515480"/>
    </source>
</evidence>
<dbReference type="InterPro" id="IPR036873">
    <property type="entry name" value="Rhodanese-like_dom_sf"/>
</dbReference>
<protein>
    <recommendedName>
        <fullName evidence="2">Rhodanese domain-containing protein</fullName>
    </recommendedName>
</protein>
<feature type="domain" description="Rhodanese" evidence="2">
    <location>
        <begin position="36"/>
        <end position="133"/>
    </location>
</feature>
<reference evidence="3 4" key="1">
    <citation type="journal article" date="2024" name="Science">
        <title>Giant polyketide synthase enzymes in the biosynthesis of giant marine polyether toxins.</title>
        <authorList>
            <person name="Fallon T.R."/>
            <person name="Shende V.V."/>
            <person name="Wierzbicki I.H."/>
            <person name="Pendleton A.L."/>
            <person name="Watervoot N.F."/>
            <person name="Auber R.P."/>
            <person name="Gonzalez D.J."/>
            <person name="Wisecaver J.H."/>
            <person name="Moore B.S."/>
        </authorList>
    </citation>
    <scope>NUCLEOTIDE SEQUENCE [LARGE SCALE GENOMIC DNA]</scope>
    <source>
        <strain evidence="3 4">12B1</strain>
    </source>
</reference>
<keyword evidence="4" id="KW-1185">Reference proteome</keyword>
<proteinExistence type="predicted"/>
<comment type="caution">
    <text evidence="3">The sequence shown here is derived from an EMBL/GenBank/DDBJ whole genome shotgun (WGS) entry which is preliminary data.</text>
</comment>
<dbReference type="PROSITE" id="PS50206">
    <property type="entry name" value="RHODANESE_3"/>
    <property type="match status" value="1"/>
</dbReference>
<dbReference type="Proteomes" id="UP001515480">
    <property type="component" value="Unassembled WGS sequence"/>
</dbReference>
<evidence type="ECO:0000313" key="3">
    <source>
        <dbReference type="EMBL" id="KAL1525005.1"/>
    </source>
</evidence>
<dbReference type="SUPFAM" id="SSF52821">
    <property type="entry name" value="Rhodanese/Cell cycle control phosphatase"/>
    <property type="match status" value="1"/>
</dbReference>
<evidence type="ECO:0000256" key="1">
    <source>
        <dbReference type="SAM" id="Phobius"/>
    </source>
</evidence>
<dbReference type="InterPro" id="IPR001763">
    <property type="entry name" value="Rhodanese-like_dom"/>
</dbReference>
<keyword evidence="1" id="KW-0812">Transmembrane</keyword>
<dbReference type="EMBL" id="JBGBPQ010000004">
    <property type="protein sequence ID" value="KAL1525005.1"/>
    <property type="molecule type" value="Genomic_DNA"/>
</dbReference>
<dbReference type="AlphaFoldDB" id="A0AB34JTK9"/>
<gene>
    <name evidence="3" type="ORF">AB1Y20_019881</name>
</gene>
<feature type="transmembrane region" description="Helical" evidence="1">
    <location>
        <begin position="331"/>
        <end position="353"/>
    </location>
</feature>
<organism evidence="3 4">
    <name type="scientific">Prymnesium parvum</name>
    <name type="common">Toxic golden alga</name>
    <dbReference type="NCBI Taxonomy" id="97485"/>
    <lineage>
        <taxon>Eukaryota</taxon>
        <taxon>Haptista</taxon>
        <taxon>Haptophyta</taxon>
        <taxon>Prymnesiophyceae</taxon>
        <taxon>Prymnesiales</taxon>
        <taxon>Prymnesiaceae</taxon>
        <taxon>Prymnesium</taxon>
    </lineage>
</organism>
<feature type="transmembrane region" description="Helical" evidence="1">
    <location>
        <begin position="306"/>
        <end position="325"/>
    </location>
</feature>
<keyword evidence="1" id="KW-0472">Membrane</keyword>
<accession>A0AB34JTK9</accession>
<dbReference type="Pfam" id="PF00581">
    <property type="entry name" value="Rhodanese"/>
    <property type="match status" value="1"/>
</dbReference>
<sequence length="403" mass="43778">MASVASPTGSGLAALHLPLEQPATHYIEPLELEQALRAGAALVDVRSARERADGHLSRSVHLPAREWAAPAAAAAALEQLALLAGRPPSTLILYGMYSRDRAVRCARAAAAAAAGTRVLVLRGGFQQCMAQLWPGSARVARPSAALFASVRAERWGELGRQGLVWLPDLQPVEELLRRLTRCEPPWLPRALPLAFRKRSGDALRAALPYVCEVYGPHAAAAMIPGVSSRAHECGALLHLRCHTIPFEHAARTDRLMVLAVAAAGWLLLYPTALKVRCVVGALVYSFMELAFTKLERGSSYTSFTQFNAVLLYLPILLDLYGALLGDNVLCYILLFPANVWLLEVVVGHAIIWLHGHNVAWCYADYSDAFFNDCARLGHAPAWLALGVACFHLYPWLVAMTEGA</sequence>